<keyword evidence="6 8" id="KW-0472">Membrane</keyword>
<keyword evidence="3" id="KW-1003">Cell membrane</keyword>
<dbReference type="AlphaFoldDB" id="H0E868"/>
<dbReference type="InterPro" id="IPR050697">
    <property type="entry name" value="Adenylyl/Guanylyl_Cyclase_3/4"/>
</dbReference>
<dbReference type="CDD" id="cd07302">
    <property type="entry name" value="CHD"/>
    <property type="match status" value="1"/>
</dbReference>
<dbReference type="InterPro" id="IPR029787">
    <property type="entry name" value="Nucleotide_cyclase"/>
</dbReference>
<keyword evidence="11" id="KW-0456">Lyase</keyword>
<dbReference type="RefSeq" id="WP_007576670.1">
    <property type="nucleotide sequence ID" value="NZ_AGUD01000240.1"/>
</dbReference>
<dbReference type="Proteomes" id="UP000005143">
    <property type="component" value="Unassembled WGS sequence"/>
</dbReference>
<dbReference type="Gene3D" id="3.30.70.1230">
    <property type="entry name" value="Nucleotide cyclase"/>
    <property type="match status" value="1"/>
</dbReference>
<dbReference type="SUPFAM" id="SSF158472">
    <property type="entry name" value="HAMP domain-like"/>
    <property type="match status" value="1"/>
</dbReference>
<dbReference type="GO" id="GO:0005886">
    <property type="term" value="C:plasma membrane"/>
    <property type="evidence" value="ECO:0007669"/>
    <property type="project" value="UniProtKB-SubCell"/>
</dbReference>
<feature type="transmembrane region" description="Helical" evidence="8">
    <location>
        <begin position="120"/>
        <end position="138"/>
    </location>
</feature>
<comment type="similarity">
    <text evidence="2">Belongs to the adenylyl cyclase class-3 family.</text>
</comment>
<dbReference type="GO" id="GO:0006171">
    <property type="term" value="P:cAMP biosynthetic process"/>
    <property type="evidence" value="ECO:0007669"/>
    <property type="project" value="TreeGrafter"/>
</dbReference>
<keyword evidence="5 8" id="KW-1133">Transmembrane helix</keyword>
<evidence type="ECO:0000256" key="3">
    <source>
        <dbReference type="ARBA" id="ARBA00022475"/>
    </source>
</evidence>
<comment type="caution">
    <text evidence="11">The sequence shown here is derived from an EMBL/GenBank/DDBJ whole genome shotgun (WGS) entry which is preliminary data.</text>
</comment>
<feature type="transmembrane region" description="Helical" evidence="8">
    <location>
        <begin position="66"/>
        <end position="89"/>
    </location>
</feature>
<proteinExistence type="inferred from homology"/>
<dbReference type="OrthoDB" id="368920at2"/>
<feature type="domain" description="Guanylate cyclase" evidence="9">
    <location>
        <begin position="338"/>
        <end position="463"/>
    </location>
</feature>
<dbReference type="PROSITE" id="PS50125">
    <property type="entry name" value="GUANYLATE_CYCLASE_2"/>
    <property type="match status" value="1"/>
</dbReference>
<evidence type="ECO:0000256" key="7">
    <source>
        <dbReference type="SAM" id="MobiDB-lite"/>
    </source>
</evidence>
<dbReference type="GO" id="GO:0004016">
    <property type="term" value="F:adenylate cyclase activity"/>
    <property type="evidence" value="ECO:0007669"/>
    <property type="project" value="UniProtKB-EC"/>
</dbReference>
<dbReference type="Gene3D" id="6.10.340.10">
    <property type="match status" value="1"/>
</dbReference>
<dbReference type="EMBL" id="AGUD01000240">
    <property type="protein sequence ID" value="EHN10133.1"/>
    <property type="molecule type" value="Genomic_DNA"/>
</dbReference>
<evidence type="ECO:0000256" key="8">
    <source>
        <dbReference type="SAM" id="Phobius"/>
    </source>
</evidence>
<dbReference type="SMART" id="SM00304">
    <property type="entry name" value="HAMP"/>
    <property type="match status" value="1"/>
</dbReference>
<evidence type="ECO:0000256" key="5">
    <source>
        <dbReference type="ARBA" id="ARBA00022989"/>
    </source>
</evidence>
<dbReference type="PANTHER" id="PTHR43081">
    <property type="entry name" value="ADENYLATE CYCLASE, TERMINAL-DIFFERENTIATION SPECIFIC-RELATED"/>
    <property type="match status" value="1"/>
</dbReference>
<feature type="compositionally biased region" description="Low complexity" evidence="7">
    <location>
        <begin position="10"/>
        <end position="20"/>
    </location>
</feature>
<dbReference type="InterPro" id="IPR003660">
    <property type="entry name" value="HAMP_dom"/>
</dbReference>
<organism evidence="11 12">
    <name type="scientific">Patulibacter medicamentivorans</name>
    <dbReference type="NCBI Taxonomy" id="1097667"/>
    <lineage>
        <taxon>Bacteria</taxon>
        <taxon>Bacillati</taxon>
        <taxon>Actinomycetota</taxon>
        <taxon>Thermoleophilia</taxon>
        <taxon>Solirubrobacterales</taxon>
        <taxon>Patulibacteraceae</taxon>
        <taxon>Patulibacter</taxon>
    </lineage>
</organism>
<evidence type="ECO:0000313" key="11">
    <source>
        <dbReference type="EMBL" id="EHN10133.1"/>
    </source>
</evidence>
<dbReference type="PATRIC" id="fig|1097667.3.peg.3000"/>
<feature type="transmembrane region" description="Helical" evidence="8">
    <location>
        <begin position="150"/>
        <end position="169"/>
    </location>
</feature>
<comment type="subcellular location">
    <subcellularLocation>
        <location evidence="1">Cell membrane</location>
        <topology evidence="1">Multi-pass membrane protein</topology>
    </subcellularLocation>
</comment>
<gene>
    <name evidence="11" type="ORF">PAI11_30260</name>
</gene>
<evidence type="ECO:0000259" key="10">
    <source>
        <dbReference type="PROSITE" id="PS50885"/>
    </source>
</evidence>
<evidence type="ECO:0000313" key="12">
    <source>
        <dbReference type="Proteomes" id="UP000005143"/>
    </source>
</evidence>
<evidence type="ECO:0000256" key="2">
    <source>
        <dbReference type="ARBA" id="ARBA00005381"/>
    </source>
</evidence>
<feature type="transmembrane region" description="Helical" evidence="8">
    <location>
        <begin position="235"/>
        <end position="253"/>
    </location>
</feature>
<dbReference type="InterPro" id="IPR001054">
    <property type="entry name" value="A/G_cyclase"/>
</dbReference>
<dbReference type="Pfam" id="PF00672">
    <property type="entry name" value="HAMP"/>
    <property type="match status" value="1"/>
</dbReference>
<reference evidence="11 12" key="1">
    <citation type="journal article" date="2013" name="Biodegradation">
        <title>Quantitative proteomic analysis of ibuprofen-degrading Patulibacter sp. strain I11.</title>
        <authorList>
            <person name="Almeida B."/>
            <person name="Kjeldal H."/>
            <person name="Lolas I."/>
            <person name="Knudsen A.D."/>
            <person name="Carvalho G."/>
            <person name="Nielsen K.L."/>
            <person name="Barreto Crespo M.T."/>
            <person name="Stensballe A."/>
            <person name="Nielsen J.L."/>
        </authorList>
    </citation>
    <scope>NUCLEOTIDE SEQUENCE [LARGE SCALE GENOMIC DNA]</scope>
    <source>
        <strain evidence="11 12">I11</strain>
    </source>
</reference>
<dbReference type="GO" id="GO:0035556">
    <property type="term" value="P:intracellular signal transduction"/>
    <property type="evidence" value="ECO:0007669"/>
    <property type="project" value="InterPro"/>
</dbReference>
<protein>
    <submittedName>
        <fullName evidence="11">Adenylate cyclase</fullName>
        <ecNumber evidence="11">4.6.1.1</ecNumber>
    </submittedName>
</protein>
<feature type="transmembrane region" description="Helical" evidence="8">
    <location>
        <begin position="30"/>
        <end position="54"/>
    </location>
</feature>
<dbReference type="SMART" id="SM00044">
    <property type="entry name" value="CYCc"/>
    <property type="match status" value="1"/>
</dbReference>
<evidence type="ECO:0000256" key="1">
    <source>
        <dbReference type="ARBA" id="ARBA00004651"/>
    </source>
</evidence>
<dbReference type="EC" id="4.6.1.1" evidence="11"/>
<dbReference type="SUPFAM" id="SSF55073">
    <property type="entry name" value="Nucleotide cyclase"/>
    <property type="match status" value="1"/>
</dbReference>
<evidence type="ECO:0000259" key="9">
    <source>
        <dbReference type="PROSITE" id="PS50125"/>
    </source>
</evidence>
<keyword evidence="12" id="KW-1185">Reference proteome</keyword>
<name>H0E868_9ACTN</name>
<dbReference type="Pfam" id="PF00211">
    <property type="entry name" value="Guanylate_cyc"/>
    <property type="match status" value="1"/>
</dbReference>
<sequence length="518" mass="54643">MEAAARRPAPDAGPDPTGAGRELHRSRTRVISGATVAANVAGALVVIVLTALVLPLPEAIRGTDVVGRNVLAGALYLAVAVPLGLWLGLRRARPIGRWLLAETPADDRIREHVLRLPQRLLGMQLALWGIAVVVFYASNFGVSRLAAFEVAITVALGGITTASMAYLLTERAMRPITRRVLRGTAPRSYAVPGVATRTMMAWGLGTAVPVLGTVVLAAFVLALPASPAAAARSTIVLGATALVVGFLAILMVVRQIAASLLLLRTAMEQVESGDLDVDVLPDDASEVGFLQAGFNRMVAGLRERERIRDAFGAYVDHDVARHLLDGGVRADGEEVEVTVLFLDVRDFTGFAERSTAREVVSTINRLFERAVPAIHGHGGHVDKYVGDGLMAVFGAPQAQVDHAGRALAAAREIAAAVEIEFGDALGVGIGLNSGLVVAGSIGGDGRLEFTVIGDTVNTAARVESSTRRTGDTILLTARTLELSGEPRERFVARPGIELKGKREPIGLFAPVPDRAARR</sequence>
<keyword evidence="4 8" id="KW-0812">Transmembrane</keyword>
<feature type="domain" description="HAMP" evidence="10">
    <location>
        <begin position="254"/>
        <end position="306"/>
    </location>
</feature>
<feature type="region of interest" description="Disordered" evidence="7">
    <location>
        <begin position="1"/>
        <end position="22"/>
    </location>
</feature>
<evidence type="ECO:0000256" key="4">
    <source>
        <dbReference type="ARBA" id="ARBA00022692"/>
    </source>
</evidence>
<accession>H0E868</accession>
<evidence type="ECO:0000256" key="6">
    <source>
        <dbReference type="ARBA" id="ARBA00023136"/>
    </source>
</evidence>
<feature type="transmembrane region" description="Helical" evidence="8">
    <location>
        <begin position="201"/>
        <end position="223"/>
    </location>
</feature>
<dbReference type="PANTHER" id="PTHR43081:SF17">
    <property type="entry name" value="BLL5647 PROTEIN"/>
    <property type="match status" value="1"/>
</dbReference>
<dbReference type="PROSITE" id="PS50885">
    <property type="entry name" value="HAMP"/>
    <property type="match status" value="1"/>
</dbReference>